<feature type="compositionally biased region" description="Basic and acidic residues" evidence="1">
    <location>
        <begin position="387"/>
        <end position="396"/>
    </location>
</feature>
<gene>
    <name evidence="2" type="ORF">PFISCL1PPCAC_15666</name>
</gene>
<feature type="non-terminal residue" evidence="2">
    <location>
        <position position="1"/>
    </location>
</feature>
<keyword evidence="3" id="KW-1185">Reference proteome</keyword>
<sequence length="396" mass="45322">CRHSAPTRMAPEIRSSRDLTGRHIQHLKMAIQVDYMVLDEKDRGLPAAFLLSSHTTLEEVFTLFKCIQDLLPKFDTEWVMSDDAPAFFNGYKRCFPKTRAEPLHCQWHVIKNLKQYALDLYGSKDERGKTVATSARNVARTIQRVEFWQKATSLLSDLDTDRDEDKKYAKYFEKYLKSFSLWAPFMRVHAPFNTTMISESFHSKLKMSVLGDNTLSRIDRLAHILITLPTDIGEELRIADRKKYVSGVFRLQAQMAAHKKGVNYGNNGPTVTRDGASNWKMQSEKKDGKSYTVRDHGEEYCTCEAKNLHCIRCGVCPRRFTCNCPEGNRPGTNCKHTHWAIISSNKDDADVPATSDPIELGAALDREHDYWDLPPLQPIPEDATPEQFRDDGIDEE</sequence>
<evidence type="ECO:0000313" key="2">
    <source>
        <dbReference type="EMBL" id="GMT24369.1"/>
    </source>
</evidence>
<comment type="caution">
    <text evidence="2">The sequence shown here is derived from an EMBL/GenBank/DDBJ whole genome shotgun (WGS) entry which is preliminary data.</text>
</comment>
<protein>
    <recommendedName>
        <fullName evidence="4">MULE transposase domain-containing protein</fullName>
    </recommendedName>
</protein>
<evidence type="ECO:0000313" key="3">
    <source>
        <dbReference type="Proteomes" id="UP001432322"/>
    </source>
</evidence>
<dbReference type="AlphaFoldDB" id="A0AAV5W381"/>
<reference evidence="2" key="1">
    <citation type="submission" date="2023-10" db="EMBL/GenBank/DDBJ databases">
        <title>Genome assembly of Pristionchus species.</title>
        <authorList>
            <person name="Yoshida K."/>
            <person name="Sommer R.J."/>
        </authorList>
    </citation>
    <scope>NUCLEOTIDE SEQUENCE</scope>
    <source>
        <strain evidence="2">RS5133</strain>
    </source>
</reference>
<evidence type="ECO:0008006" key="4">
    <source>
        <dbReference type="Google" id="ProtNLM"/>
    </source>
</evidence>
<dbReference type="EMBL" id="BTSY01000004">
    <property type="protein sequence ID" value="GMT24369.1"/>
    <property type="molecule type" value="Genomic_DNA"/>
</dbReference>
<feature type="non-terminal residue" evidence="2">
    <location>
        <position position="396"/>
    </location>
</feature>
<organism evidence="2 3">
    <name type="scientific">Pristionchus fissidentatus</name>
    <dbReference type="NCBI Taxonomy" id="1538716"/>
    <lineage>
        <taxon>Eukaryota</taxon>
        <taxon>Metazoa</taxon>
        <taxon>Ecdysozoa</taxon>
        <taxon>Nematoda</taxon>
        <taxon>Chromadorea</taxon>
        <taxon>Rhabditida</taxon>
        <taxon>Rhabditina</taxon>
        <taxon>Diplogasteromorpha</taxon>
        <taxon>Diplogasteroidea</taxon>
        <taxon>Neodiplogasteridae</taxon>
        <taxon>Pristionchus</taxon>
    </lineage>
</organism>
<feature type="region of interest" description="Disordered" evidence="1">
    <location>
        <begin position="369"/>
        <end position="396"/>
    </location>
</feature>
<accession>A0AAV5W381</accession>
<evidence type="ECO:0000256" key="1">
    <source>
        <dbReference type="SAM" id="MobiDB-lite"/>
    </source>
</evidence>
<name>A0AAV5W381_9BILA</name>
<dbReference type="Proteomes" id="UP001432322">
    <property type="component" value="Unassembled WGS sequence"/>
</dbReference>
<proteinExistence type="predicted"/>